<dbReference type="InterPro" id="IPR015943">
    <property type="entry name" value="WD40/YVTN_repeat-like_dom_sf"/>
</dbReference>
<evidence type="ECO:0000256" key="1">
    <source>
        <dbReference type="PROSITE-ProRule" id="PRU00221"/>
    </source>
</evidence>
<dbReference type="Pfam" id="PF00400">
    <property type="entry name" value="WD40"/>
    <property type="match status" value="3"/>
</dbReference>
<dbReference type="OrthoDB" id="6262491at2759"/>
<dbReference type="Proteomes" id="UP000241890">
    <property type="component" value="Unassembled WGS sequence"/>
</dbReference>
<dbReference type="InParanoid" id="A0A2R5GCA8"/>
<gene>
    <name evidence="2" type="ORF">FCC1311_035802</name>
</gene>
<dbReference type="PANTHER" id="PTHR45532">
    <property type="entry name" value="WD REPEAT-CONTAINING PROTEIN 97"/>
    <property type="match status" value="1"/>
</dbReference>
<comment type="caution">
    <text evidence="2">The sequence shown here is derived from an EMBL/GenBank/DDBJ whole genome shotgun (WGS) entry which is preliminary data.</text>
</comment>
<protein>
    <submittedName>
        <fullName evidence="2">Nuclear distribution protein nudF 1</fullName>
    </submittedName>
</protein>
<evidence type="ECO:0000313" key="3">
    <source>
        <dbReference type="Proteomes" id="UP000241890"/>
    </source>
</evidence>
<sequence length="892" mass="97652">MIAALDPRSLRLWRGAQESRRLVFPGGKSEFLSAVLLVPEKGVVVAAAADLAFKLYELHTLEYIASIALNQRAVYELRFLASTQELVSAGVDGVTIWQWKERKTEVWDAQSKLWKSVTVHDLHARAVLEDSAWARKMEIDEALRRIYVLHDESVSVYDLLTGAKKRVLRDLHKQPVTCCISYESSHYLVTGSAGGEICVWSDARDDALVHTFRGHSKAITALCRHPTPHETGLLVTSSMDGTISVIGLERLQERYRLNVGHGEGVSSLEVLANQHLVVTIGCKMELWKLQHMTVPFAPERAPVQSLRSVTELGQVLVHTADGSIRLVDEGTGESCCRVVPNSKQDAVEQVVLDAAQQQLFVLLTSSKILVYDASQDPARLVALWQHIKPHKDEIRVIALSPLYLIGGSTRGSIFFWDLRAGGELVHRIEHAHEAPVRHLLWIPRHMDGGKGVRYGGSTSTDLLISVGADADEGAVCIWSIVRKNEEGLGDCGGNLREELLDVVSLLAWAPVSCVAASVEQPLAFLGLDSGESVFVDLTEAALLPFVSQDHAHEGRVTTALFIDPLRLLVTVGEDGKLKVWDEHKKLVRMLDLHGDPVFALTVLDRGLGDLLIGEKNEVVRIAAQDALPSRYNALRLELRELMQDAKDHALMGQDAKGNQEDDNVGLDSVSIGQRQELYDLLQDCSASVASELFEMTREETDLARIADLYAETAVKSTPTRNSIRFARRLASIQENFEARDGPPLDPASLDLAAMENELAMALSRAGSELGREFLAAAARKRGFVSTRAHAMERLAAARDLAATVVPNAGENACAPELFGPAVLQETEAKLAAVRAALGEQQVCGTTIGVSLDAQANGNCSQGVALIEMIDPTTGLLRFFDVFDLVVVVFEKR</sequence>
<keyword evidence="3" id="KW-1185">Reference proteome</keyword>
<dbReference type="AlphaFoldDB" id="A0A2R5GCA8"/>
<evidence type="ECO:0000313" key="2">
    <source>
        <dbReference type="EMBL" id="GBG27358.1"/>
    </source>
</evidence>
<dbReference type="PANTHER" id="PTHR45532:SF1">
    <property type="entry name" value="WD REPEAT-CONTAINING PROTEIN 97"/>
    <property type="match status" value="1"/>
</dbReference>
<reference evidence="2 3" key="1">
    <citation type="submission" date="2017-12" db="EMBL/GenBank/DDBJ databases">
        <title>Sequencing, de novo assembly and annotation of complete genome of a new Thraustochytrid species, strain FCC1311.</title>
        <authorList>
            <person name="Sedici K."/>
            <person name="Godart F."/>
            <person name="Aiese Cigliano R."/>
            <person name="Sanseverino W."/>
            <person name="Barakat M."/>
            <person name="Ortet P."/>
            <person name="Marechal E."/>
            <person name="Cagnac O."/>
            <person name="Amato A."/>
        </authorList>
    </citation>
    <scope>NUCLEOTIDE SEQUENCE [LARGE SCALE GENOMIC DNA]</scope>
</reference>
<dbReference type="SMART" id="SM00320">
    <property type="entry name" value="WD40"/>
    <property type="match status" value="8"/>
</dbReference>
<dbReference type="SUPFAM" id="SSF50978">
    <property type="entry name" value="WD40 repeat-like"/>
    <property type="match status" value="2"/>
</dbReference>
<feature type="repeat" description="WD" evidence="1">
    <location>
        <begin position="549"/>
        <end position="581"/>
    </location>
</feature>
<dbReference type="PROSITE" id="PS50082">
    <property type="entry name" value="WD_REPEATS_2"/>
    <property type="match status" value="2"/>
</dbReference>
<name>A0A2R5GCA8_9STRA</name>
<dbReference type="PROSITE" id="PS50294">
    <property type="entry name" value="WD_REPEATS_REGION"/>
    <property type="match status" value="1"/>
</dbReference>
<feature type="repeat" description="WD" evidence="1">
    <location>
        <begin position="387"/>
        <end position="426"/>
    </location>
</feature>
<dbReference type="InterPro" id="IPR001680">
    <property type="entry name" value="WD40_rpt"/>
</dbReference>
<dbReference type="Gene3D" id="2.130.10.10">
    <property type="entry name" value="YVTN repeat-like/Quinoprotein amine dehydrogenase"/>
    <property type="match status" value="4"/>
</dbReference>
<keyword evidence="1" id="KW-0853">WD repeat</keyword>
<organism evidence="2 3">
    <name type="scientific">Hondaea fermentalgiana</name>
    <dbReference type="NCBI Taxonomy" id="2315210"/>
    <lineage>
        <taxon>Eukaryota</taxon>
        <taxon>Sar</taxon>
        <taxon>Stramenopiles</taxon>
        <taxon>Bigyra</taxon>
        <taxon>Labyrinthulomycetes</taxon>
        <taxon>Thraustochytrida</taxon>
        <taxon>Thraustochytriidae</taxon>
        <taxon>Hondaea</taxon>
    </lineage>
</organism>
<proteinExistence type="predicted"/>
<dbReference type="InterPro" id="IPR036322">
    <property type="entry name" value="WD40_repeat_dom_sf"/>
</dbReference>
<accession>A0A2R5GCA8</accession>
<dbReference type="EMBL" id="BEYU01000030">
    <property type="protein sequence ID" value="GBG27358.1"/>
    <property type="molecule type" value="Genomic_DNA"/>
</dbReference>